<dbReference type="InterPro" id="IPR018247">
    <property type="entry name" value="EF_Hand_1_Ca_BS"/>
</dbReference>
<sequence>MKLTTVFTLTSAFLVSAVAFAAEYSFESLDSNSDGVISPTEAQVSSELASQFRKLDSNKDNELTPVEFAHFKQ</sequence>
<evidence type="ECO:0000256" key="1">
    <source>
        <dbReference type="SAM" id="SignalP"/>
    </source>
</evidence>
<dbReference type="InterPro" id="IPR002048">
    <property type="entry name" value="EF_hand_dom"/>
</dbReference>
<dbReference type="GO" id="GO:0005509">
    <property type="term" value="F:calcium ion binding"/>
    <property type="evidence" value="ECO:0007669"/>
    <property type="project" value="InterPro"/>
</dbReference>
<accession>A0A849VA87</accession>
<dbReference type="Pfam" id="PF13202">
    <property type="entry name" value="EF-hand_5"/>
    <property type="match status" value="2"/>
</dbReference>
<organism evidence="3 4">
    <name type="scientific">Pseudoalteromonas caenipelagi</name>
    <dbReference type="NCBI Taxonomy" id="2726988"/>
    <lineage>
        <taxon>Bacteria</taxon>
        <taxon>Pseudomonadati</taxon>
        <taxon>Pseudomonadota</taxon>
        <taxon>Gammaproteobacteria</taxon>
        <taxon>Alteromonadales</taxon>
        <taxon>Pseudoalteromonadaceae</taxon>
        <taxon>Pseudoalteromonas</taxon>
    </lineage>
</organism>
<feature type="chain" id="PRO_5032497086" description="EF-hand domain-containing protein" evidence="1">
    <location>
        <begin position="22"/>
        <end position="73"/>
    </location>
</feature>
<feature type="domain" description="EF-hand" evidence="2">
    <location>
        <begin position="26"/>
        <end position="41"/>
    </location>
</feature>
<reference evidence="3 4" key="1">
    <citation type="submission" date="2020-04" db="EMBL/GenBank/DDBJ databases">
        <title>Pseudoalteromonas caenipelagi sp. nov., isolated from a tidal flat.</title>
        <authorList>
            <person name="Park S."/>
            <person name="Yoon J.-H."/>
        </authorList>
    </citation>
    <scope>NUCLEOTIDE SEQUENCE [LARGE SCALE GENOMIC DNA]</scope>
    <source>
        <strain evidence="3 4">JBTF-M23</strain>
    </source>
</reference>
<dbReference type="InterPro" id="IPR011992">
    <property type="entry name" value="EF-hand-dom_pair"/>
</dbReference>
<dbReference type="Proteomes" id="UP000586305">
    <property type="component" value="Unassembled WGS sequence"/>
</dbReference>
<dbReference type="Gene3D" id="1.10.238.10">
    <property type="entry name" value="EF-hand"/>
    <property type="match status" value="1"/>
</dbReference>
<evidence type="ECO:0000313" key="4">
    <source>
        <dbReference type="Proteomes" id="UP000586305"/>
    </source>
</evidence>
<gene>
    <name evidence="3" type="ORF">HG263_04760</name>
</gene>
<dbReference type="AlphaFoldDB" id="A0A849VA87"/>
<dbReference type="SUPFAM" id="SSF47473">
    <property type="entry name" value="EF-hand"/>
    <property type="match status" value="1"/>
</dbReference>
<protein>
    <recommendedName>
        <fullName evidence="2">EF-hand domain-containing protein</fullName>
    </recommendedName>
</protein>
<keyword evidence="4" id="KW-1185">Reference proteome</keyword>
<name>A0A849VA87_9GAMM</name>
<keyword evidence="1" id="KW-0732">Signal</keyword>
<dbReference type="PROSITE" id="PS00018">
    <property type="entry name" value="EF_HAND_1"/>
    <property type="match status" value="1"/>
</dbReference>
<proteinExistence type="predicted"/>
<dbReference type="RefSeq" id="WP_171624935.1">
    <property type="nucleotide sequence ID" value="NZ_JABBPG010000002.1"/>
</dbReference>
<comment type="caution">
    <text evidence="3">The sequence shown here is derived from an EMBL/GenBank/DDBJ whole genome shotgun (WGS) entry which is preliminary data.</text>
</comment>
<feature type="signal peptide" evidence="1">
    <location>
        <begin position="1"/>
        <end position="21"/>
    </location>
</feature>
<dbReference type="EMBL" id="JABBPG010000002">
    <property type="protein sequence ID" value="NOU49845.1"/>
    <property type="molecule type" value="Genomic_DNA"/>
</dbReference>
<evidence type="ECO:0000313" key="3">
    <source>
        <dbReference type="EMBL" id="NOU49845.1"/>
    </source>
</evidence>
<evidence type="ECO:0000259" key="2">
    <source>
        <dbReference type="Pfam" id="PF13202"/>
    </source>
</evidence>
<feature type="domain" description="EF-hand" evidence="2">
    <location>
        <begin position="50"/>
        <end position="71"/>
    </location>
</feature>